<protein>
    <submittedName>
        <fullName evidence="2">Uncharacterized protein</fullName>
    </submittedName>
</protein>
<comment type="caution">
    <text evidence="2">The sequence shown here is derived from an EMBL/GenBank/DDBJ whole genome shotgun (WGS) entry which is preliminary data.</text>
</comment>
<keyword evidence="1" id="KW-0732">Signal</keyword>
<dbReference type="EMBL" id="BPLR01019447">
    <property type="protein sequence ID" value="GIX67940.1"/>
    <property type="molecule type" value="Genomic_DNA"/>
</dbReference>
<name>A0AAV4M7W2_CAEEX</name>
<dbReference type="AlphaFoldDB" id="A0AAV4M7W2"/>
<dbReference type="Proteomes" id="UP001054945">
    <property type="component" value="Unassembled WGS sequence"/>
</dbReference>
<feature type="chain" id="PRO_5043954955" evidence="1">
    <location>
        <begin position="22"/>
        <end position="127"/>
    </location>
</feature>
<accession>A0AAV4M7W2</accession>
<evidence type="ECO:0000313" key="2">
    <source>
        <dbReference type="EMBL" id="GIX67940.1"/>
    </source>
</evidence>
<feature type="signal peptide" evidence="1">
    <location>
        <begin position="1"/>
        <end position="21"/>
    </location>
</feature>
<gene>
    <name evidence="2" type="ORF">CEXT_160681</name>
</gene>
<proteinExistence type="predicted"/>
<sequence>MNTRRVKFFFLSFFFFLKAESASLRSGCVRQADKDDFRRKIKDDEKEKHVKIRRTLLSENRLLDRKLMESEFSDQTVVPAKFCFISHKEQKEDISLENSLCHSPVLVSLSFASNSNEKKYEIVMYMG</sequence>
<reference evidence="2 3" key="1">
    <citation type="submission" date="2021-06" db="EMBL/GenBank/DDBJ databases">
        <title>Caerostris extrusa draft genome.</title>
        <authorList>
            <person name="Kono N."/>
            <person name="Arakawa K."/>
        </authorList>
    </citation>
    <scope>NUCLEOTIDE SEQUENCE [LARGE SCALE GENOMIC DNA]</scope>
</reference>
<evidence type="ECO:0000256" key="1">
    <source>
        <dbReference type="SAM" id="SignalP"/>
    </source>
</evidence>
<organism evidence="2 3">
    <name type="scientific">Caerostris extrusa</name>
    <name type="common">Bark spider</name>
    <name type="synonym">Caerostris bankana</name>
    <dbReference type="NCBI Taxonomy" id="172846"/>
    <lineage>
        <taxon>Eukaryota</taxon>
        <taxon>Metazoa</taxon>
        <taxon>Ecdysozoa</taxon>
        <taxon>Arthropoda</taxon>
        <taxon>Chelicerata</taxon>
        <taxon>Arachnida</taxon>
        <taxon>Araneae</taxon>
        <taxon>Araneomorphae</taxon>
        <taxon>Entelegynae</taxon>
        <taxon>Araneoidea</taxon>
        <taxon>Araneidae</taxon>
        <taxon>Caerostris</taxon>
    </lineage>
</organism>
<evidence type="ECO:0000313" key="3">
    <source>
        <dbReference type="Proteomes" id="UP001054945"/>
    </source>
</evidence>
<keyword evidence="3" id="KW-1185">Reference proteome</keyword>